<accession>A0A075FV85</accession>
<dbReference type="GO" id="GO:0019646">
    <property type="term" value="P:aerobic electron transport chain"/>
    <property type="evidence" value="ECO:0007669"/>
    <property type="project" value="InterPro"/>
</dbReference>
<protein>
    <submittedName>
        <fullName evidence="10">Cytochrome c oxidase subunit I (CoxAC)</fullName>
        <ecNumber evidence="10">1.9.3.1</ecNumber>
    </submittedName>
</protein>
<feature type="transmembrane region" description="Helical" evidence="8">
    <location>
        <begin position="81"/>
        <end position="102"/>
    </location>
</feature>
<dbReference type="Gene3D" id="1.20.120.80">
    <property type="entry name" value="Cytochrome c oxidase, subunit III, four-helix bundle"/>
    <property type="match status" value="1"/>
</dbReference>
<dbReference type="InterPro" id="IPR000298">
    <property type="entry name" value="Cyt_c_oxidase-like_su3"/>
</dbReference>
<dbReference type="Pfam" id="PF00510">
    <property type="entry name" value="COX3"/>
    <property type="match status" value="1"/>
</dbReference>
<evidence type="ECO:0000259" key="9">
    <source>
        <dbReference type="PROSITE" id="PS50253"/>
    </source>
</evidence>
<feature type="domain" description="Heme-copper oxidase subunit III family profile" evidence="9">
    <location>
        <begin position="11"/>
        <end position="269"/>
    </location>
</feature>
<evidence type="ECO:0000313" key="10">
    <source>
        <dbReference type="EMBL" id="AIE95268.1"/>
    </source>
</evidence>
<keyword evidence="6 8" id="KW-0472">Membrane</keyword>
<feature type="transmembrane region" description="Helical" evidence="8">
    <location>
        <begin position="251"/>
        <end position="268"/>
    </location>
</feature>
<feature type="transmembrane region" description="Helical" evidence="8">
    <location>
        <begin position="158"/>
        <end position="175"/>
    </location>
</feature>
<comment type="subcellular location">
    <subcellularLocation>
        <location evidence="1 7">Cell membrane</location>
        <topology evidence="1 7">Multi-pass membrane protein</topology>
    </subcellularLocation>
</comment>
<feature type="transmembrane region" description="Helical" evidence="8">
    <location>
        <begin position="122"/>
        <end position="146"/>
    </location>
</feature>
<dbReference type="PROSITE" id="PS50253">
    <property type="entry name" value="COX3"/>
    <property type="match status" value="1"/>
</dbReference>
<feature type="transmembrane region" description="Helical" evidence="8">
    <location>
        <begin position="207"/>
        <end position="230"/>
    </location>
</feature>
<feature type="transmembrane region" description="Helical" evidence="8">
    <location>
        <begin position="34"/>
        <end position="54"/>
    </location>
</feature>
<dbReference type="InterPro" id="IPR035973">
    <property type="entry name" value="Cyt_c_oxidase_su3-like_sf"/>
</dbReference>
<organism evidence="10">
    <name type="scientific">uncultured marine group II/III euryarchaeote AD1000_61_A07</name>
    <dbReference type="NCBI Taxonomy" id="1457792"/>
    <lineage>
        <taxon>Archaea</taxon>
        <taxon>Methanobacteriati</taxon>
        <taxon>Methanobacteriota</taxon>
        <taxon>environmental samples</taxon>
    </lineage>
</organism>
<dbReference type="FunFam" id="1.20.120.80:FF:000001">
    <property type="entry name" value="Cytochrome (Ubi)quinol oxidase subunit III"/>
    <property type="match status" value="1"/>
</dbReference>
<dbReference type="PANTHER" id="PTHR11403:SF2">
    <property type="entry name" value="CYTOCHROME BO(3) UBIQUINOL OXIDASE SUBUNIT 3"/>
    <property type="match status" value="1"/>
</dbReference>
<keyword evidence="3" id="KW-1003">Cell membrane</keyword>
<evidence type="ECO:0000256" key="7">
    <source>
        <dbReference type="RuleBase" id="RU003376"/>
    </source>
</evidence>
<evidence type="ECO:0000256" key="8">
    <source>
        <dbReference type="SAM" id="Phobius"/>
    </source>
</evidence>
<evidence type="ECO:0000256" key="4">
    <source>
        <dbReference type="ARBA" id="ARBA00022692"/>
    </source>
</evidence>
<gene>
    <name evidence="10" type="primary">coxAC</name>
</gene>
<name>A0A075FV85_9EURY</name>
<keyword evidence="4 7" id="KW-0812">Transmembrane</keyword>
<evidence type="ECO:0000256" key="1">
    <source>
        <dbReference type="ARBA" id="ARBA00004651"/>
    </source>
</evidence>
<feature type="transmembrane region" description="Helical" evidence="8">
    <location>
        <begin position="12"/>
        <end position="28"/>
    </location>
</feature>
<evidence type="ECO:0000256" key="5">
    <source>
        <dbReference type="ARBA" id="ARBA00022989"/>
    </source>
</evidence>
<dbReference type="InterPro" id="IPR024791">
    <property type="entry name" value="Cyt_c/ubiquinol_Oxase_su3"/>
</dbReference>
<keyword evidence="10" id="KW-0560">Oxidoreductase</keyword>
<dbReference type="EC" id="1.9.3.1" evidence="10"/>
<dbReference type="SUPFAM" id="SSF81452">
    <property type="entry name" value="Cytochrome c oxidase subunit III-like"/>
    <property type="match status" value="1"/>
</dbReference>
<dbReference type="GO" id="GO:0004129">
    <property type="term" value="F:cytochrome-c oxidase activity"/>
    <property type="evidence" value="ECO:0007669"/>
    <property type="project" value="InterPro"/>
</dbReference>
<reference evidence="10" key="1">
    <citation type="journal article" date="2014" name="Genome Biol. Evol.">
        <title>Pangenome evidence for extensive interdomain horizontal transfer affecting lineage core and shell genes in uncultured planktonic thaumarchaeota and euryarchaeota.</title>
        <authorList>
            <person name="Deschamps P."/>
            <person name="Zivanovic Y."/>
            <person name="Moreira D."/>
            <person name="Rodriguez-Valera F."/>
            <person name="Lopez-Garcia P."/>
        </authorList>
    </citation>
    <scope>NUCLEOTIDE SEQUENCE</scope>
</reference>
<dbReference type="CDD" id="cd00386">
    <property type="entry name" value="Heme_Cu_Oxidase_III_like"/>
    <property type="match status" value="1"/>
</dbReference>
<evidence type="ECO:0000256" key="3">
    <source>
        <dbReference type="ARBA" id="ARBA00022475"/>
    </source>
</evidence>
<keyword evidence="5 8" id="KW-1133">Transmembrane helix</keyword>
<dbReference type="EMBL" id="KF900445">
    <property type="protein sequence ID" value="AIE95268.1"/>
    <property type="molecule type" value="Genomic_DNA"/>
</dbReference>
<dbReference type="AlphaFoldDB" id="A0A075FV85"/>
<dbReference type="PANTHER" id="PTHR11403">
    <property type="entry name" value="CYTOCHROME C OXIDASE SUBUNIT III"/>
    <property type="match status" value="1"/>
</dbReference>
<evidence type="ECO:0000256" key="6">
    <source>
        <dbReference type="ARBA" id="ARBA00023136"/>
    </source>
</evidence>
<proteinExistence type="inferred from homology"/>
<dbReference type="GO" id="GO:0005886">
    <property type="term" value="C:plasma membrane"/>
    <property type="evidence" value="ECO:0007669"/>
    <property type="project" value="UniProtKB-SubCell"/>
</dbReference>
<comment type="similarity">
    <text evidence="2 7">Belongs to the cytochrome c oxidase subunit 3 family.</text>
</comment>
<sequence>MSEEHIHTSAPFVASMGSMFILIGLALATNGYPAFWFVCLAGIAILIAGFISWLSEYSPQYEEVDIERYHSYWDTIPIRKFGTWLFLLSEMMVFGTLLSTYLRYRAAAGEDWAPAAELIREHLIFGVLNTFALLLSSLTVVLALYAAKRGDTKRTTRYLICTLILGTLFIVLKLYEWFEMMHHDFSHIDPKYEHGFWVDTSMEGSTFYLTTGTHGAHVFVGLIALCYLIYKSNKGGYTEEYHDTLEYFGLYWHYVDIVWVFVFPFFYLY</sequence>
<dbReference type="GO" id="GO:0016491">
    <property type="term" value="F:oxidoreductase activity"/>
    <property type="evidence" value="ECO:0007669"/>
    <property type="project" value="UniProtKB-KW"/>
</dbReference>
<evidence type="ECO:0000256" key="2">
    <source>
        <dbReference type="ARBA" id="ARBA00010581"/>
    </source>
</evidence>
<dbReference type="InterPro" id="IPR013833">
    <property type="entry name" value="Cyt_c_oxidase_su3_a-hlx"/>
</dbReference>